<accession>A0ABX2EUW3</accession>
<dbReference type="Proteomes" id="UP000737171">
    <property type="component" value="Unassembled WGS sequence"/>
</dbReference>
<keyword evidence="2" id="KW-1185">Reference proteome</keyword>
<gene>
    <name evidence="1" type="ORF">HLB44_36440</name>
</gene>
<organism evidence="1 2">
    <name type="scientific">Pseudaquabacterium terrae</name>
    <dbReference type="NCBI Taxonomy" id="2732868"/>
    <lineage>
        <taxon>Bacteria</taxon>
        <taxon>Pseudomonadati</taxon>
        <taxon>Pseudomonadota</taxon>
        <taxon>Betaproteobacteria</taxon>
        <taxon>Burkholderiales</taxon>
        <taxon>Sphaerotilaceae</taxon>
        <taxon>Pseudaquabacterium</taxon>
    </lineage>
</organism>
<evidence type="ECO:0000313" key="2">
    <source>
        <dbReference type="Proteomes" id="UP000737171"/>
    </source>
</evidence>
<reference evidence="1 2" key="1">
    <citation type="submission" date="2020-05" db="EMBL/GenBank/DDBJ databases">
        <title>Aquincola sp. isolate from soil.</title>
        <authorList>
            <person name="Han J."/>
            <person name="Kim D.-U."/>
        </authorList>
    </citation>
    <scope>NUCLEOTIDE SEQUENCE [LARGE SCALE GENOMIC DNA]</scope>
    <source>
        <strain evidence="1 2">S2</strain>
    </source>
</reference>
<dbReference type="EMBL" id="JABRWJ010000031">
    <property type="protein sequence ID" value="NRF72453.1"/>
    <property type="molecule type" value="Genomic_DNA"/>
</dbReference>
<comment type="caution">
    <text evidence="1">The sequence shown here is derived from an EMBL/GenBank/DDBJ whole genome shotgun (WGS) entry which is preliminary data.</text>
</comment>
<proteinExistence type="predicted"/>
<name>A0ABX2EUW3_9BURK</name>
<dbReference type="RefSeq" id="WP_173135711.1">
    <property type="nucleotide sequence ID" value="NZ_JABRWJ010000031.1"/>
</dbReference>
<sequence length="111" mass="12221">MAKHKLPPWLRSKEKSQSVSVGVSWYTEEEWQKVKAAATDADLFEATYSEWVAMVEESIKNMLVAGIIAEKVPIRADELLAWCLAHGKNNEAASRAQFVSEMGAKGHGSGT</sequence>
<protein>
    <submittedName>
        <fullName evidence="1">Uncharacterized protein</fullName>
    </submittedName>
</protein>
<evidence type="ECO:0000313" key="1">
    <source>
        <dbReference type="EMBL" id="NRF72453.1"/>
    </source>
</evidence>